<evidence type="ECO:0000313" key="5">
    <source>
        <dbReference type="EMBL" id="ROT86805.1"/>
    </source>
</evidence>
<dbReference type="CDD" id="cd05830">
    <property type="entry name" value="Sortase_E"/>
    <property type="match status" value="1"/>
</dbReference>
<name>A0A423UDN5_9BIFI</name>
<feature type="transmembrane region" description="Helical" evidence="4">
    <location>
        <begin position="107"/>
        <end position="130"/>
    </location>
</feature>
<feature type="region of interest" description="Disordered" evidence="3">
    <location>
        <begin position="149"/>
        <end position="178"/>
    </location>
</feature>
<feature type="transmembrane region" description="Helical" evidence="4">
    <location>
        <begin position="417"/>
        <end position="436"/>
    </location>
</feature>
<dbReference type="NCBIfam" id="NF033747">
    <property type="entry name" value="class_E_sortase"/>
    <property type="match status" value="1"/>
</dbReference>
<accession>A0A423UDN5</accession>
<protein>
    <submittedName>
        <fullName evidence="5">Sortase</fullName>
    </submittedName>
</protein>
<evidence type="ECO:0000256" key="3">
    <source>
        <dbReference type="SAM" id="MobiDB-lite"/>
    </source>
</evidence>
<sequence length="455" mass="49225">MTDHEHMGDGTDSGADTGADDARTGASGDANGPAGAPGARTPREAGSSSFGRGPVRRSFEGDLSAVSDFAPIHVDTAHGVDDGPRDDQQADSPNGPRYGHTKTGFGWQLLGVFAELLLTLAAICGLYIAWQMWWTGVQSEHLQQQQLQSVGWSDPAQGGQAKIAAPQQGDPPVQPQQASDGDLIAQIYVPRFGDQWRRTVVQGTGAEELNKHGMGHYPDTQMPGQLGNMAIAGHRNGYGQPLGDVDKLQSGDPIVLRTKDYWYVYRYTTNKIVLPEQVDVITPNPEHPGQQPTARMITLTTCEPKYSTPTHRWISHGELAYWAKGSDGIPKELSATDGSGAVRFVNNQTQSPMSKLSSLVPVMQVALLCYLVLFIAAAAAWRWPARRAIREGRVRRPAASIYGSILRLQPGVAPVRFLLLLILLVVAAAALMQWGFPWAATTIPYLRSISSFVTV</sequence>
<dbReference type="InterPro" id="IPR005754">
    <property type="entry name" value="Sortase"/>
</dbReference>
<dbReference type="NCBIfam" id="TIGR01076">
    <property type="entry name" value="sortase_fam"/>
    <property type="match status" value="1"/>
</dbReference>
<feature type="transmembrane region" description="Helical" evidence="4">
    <location>
        <begin position="359"/>
        <end position="381"/>
    </location>
</feature>
<dbReference type="Gene3D" id="2.40.260.10">
    <property type="entry name" value="Sortase"/>
    <property type="match status" value="1"/>
</dbReference>
<gene>
    <name evidence="5" type="ORF">BMONG18_1095</name>
</gene>
<dbReference type="InterPro" id="IPR042003">
    <property type="entry name" value="Sortase_E"/>
</dbReference>
<dbReference type="AlphaFoldDB" id="A0A423UDN5"/>
<evidence type="ECO:0000256" key="2">
    <source>
        <dbReference type="PIRSR" id="PIRSR605754-1"/>
    </source>
</evidence>
<feature type="compositionally biased region" description="Low complexity" evidence="3">
    <location>
        <begin position="24"/>
        <end position="46"/>
    </location>
</feature>
<feature type="active site" description="Acyl-thioester intermediate" evidence="2">
    <location>
        <position position="302"/>
    </location>
</feature>
<evidence type="ECO:0000313" key="6">
    <source>
        <dbReference type="Proteomes" id="UP000285266"/>
    </source>
</evidence>
<evidence type="ECO:0000256" key="4">
    <source>
        <dbReference type="SAM" id="Phobius"/>
    </source>
</evidence>
<organism evidence="5 6">
    <name type="scientific">Bifidobacterium mongoliense</name>
    <dbReference type="NCBI Taxonomy" id="518643"/>
    <lineage>
        <taxon>Bacteria</taxon>
        <taxon>Bacillati</taxon>
        <taxon>Actinomycetota</taxon>
        <taxon>Actinomycetes</taxon>
        <taxon>Bifidobacteriales</taxon>
        <taxon>Bifidobacteriaceae</taxon>
        <taxon>Bifidobacterium</taxon>
    </lineage>
</organism>
<keyword evidence="4" id="KW-0812">Transmembrane</keyword>
<dbReference type="InterPro" id="IPR053465">
    <property type="entry name" value="Sortase_Class_E"/>
</dbReference>
<dbReference type="EMBL" id="QRAJ01000005">
    <property type="protein sequence ID" value="ROT86805.1"/>
    <property type="molecule type" value="Genomic_DNA"/>
</dbReference>
<dbReference type="SUPFAM" id="SSF63817">
    <property type="entry name" value="Sortase"/>
    <property type="match status" value="1"/>
</dbReference>
<dbReference type="RefSeq" id="WP_244924818.1">
    <property type="nucleotide sequence ID" value="NZ_QRAJ01000005.1"/>
</dbReference>
<proteinExistence type="predicted"/>
<feature type="region of interest" description="Disordered" evidence="3">
    <location>
        <begin position="1"/>
        <end position="57"/>
    </location>
</feature>
<keyword evidence="1" id="KW-0378">Hydrolase</keyword>
<dbReference type="Pfam" id="PF04203">
    <property type="entry name" value="Sortase"/>
    <property type="match status" value="1"/>
</dbReference>
<dbReference type="InterPro" id="IPR023365">
    <property type="entry name" value="Sortase_dom-sf"/>
</dbReference>
<keyword evidence="4" id="KW-1133">Transmembrane helix</keyword>
<feature type="compositionally biased region" description="Basic and acidic residues" evidence="3">
    <location>
        <begin position="75"/>
        <end position="88"/>
    </location>
</feature>
<keyword evidence="4" id="KW-0472">Membrane</keyword>
<dbReference type="Proteomes" id="UP000285266">
    <property type="component" value="Unassembled WGS sequence"/>
</dbReference>
<evidence type="ECO:0000256" key="1">
    <source>
        <dbReference type="ARBA" id="ARBA00022801"/>
    </source>
</evidence>
<dbReference type="GO" id="GO:0016787">
    <property type="term" value="F:hydrolase activity"/>
    <property type="evidence" value="ECO:0007669"/>
    <property type="project" value="UniProtKB-KW"/>
</dbReference>
<reference evidence="5 6" key="1">
    <citation type="submission" date="2018-07" db="EMBL/GenBank/DDBJ databases">
        <title>The role of parmesan cheese in vectoring bovine microbiota.</title>
        <authorList>
            <person name="Lugli G.A."/>
            <person name="Milani C."/>
        </authorList>
    </citation>
    <scope>NUCLEOTIDE SEQUENCE [LARGE SCALE GENOMIC DNA]</scope>
    <source>
        <strain evidence="5 6">BMONG18</strain>
    </source>
</reference>
<feature type="active site" description="Proton donor/acceptor" evidence="2">
    <location>
        <position position="234"/>
    </location>
</feature>
<feature type="compositionally biased region" description="Low complexity" evidence="3">
    <location>
        <begin position="164"/>
        <end position="178"/>
    </location>
</feature>
<comment type="caution">
    <text evidence="5">The sequence shown here is derived from an EMBL/GenBank/DDBJ whole genome shotgun (WGS) entry which is preliminary data.</text>
</comment>
<feature type="region of interest" description="Disordered" evidence="3">
    <location>
        <begin position="75"/>
        <end position="99"/>
    </location>
</feature>